<reference evidence="4" key="1">
    <citation type="submission" date="2021-06" db="EMBL/GenBank/DDBJ databases">
        <authorList>
            <consortium name="Wellcome Sanger Institute Data Sharing"/>
        </authorList>
    </citation>
    <scope>NUCLEOTIDE SEQUENCE [LARGE SCALE GENOMIC DNA]</scope>
</reference>
<organism evidence="4 5">
    <name type="scientific">Erpetoichthys calabaricus</name>
    <name type="common">Rope fish</name>
    <name type="synonym">Calamoichthys calabaricus</name>
    <dbReference type="NCBI Taxonomy" id="27687"/>
    <lineage>
        <taxon>Eukaryota</taxon>
        <taxon>Metazoa</taxon>
        <taxon>Chordata</taxon>
        <taxon>Craniata</taxon>
        <taxon>Vertebrata</taxon>
        <taxon>Euteleostomi</taxon>
        <taxon>Actinopterygii</taxon>
        <taxon>Polypteriformes</taxon>
        <taxon>Polypteridae</taxon>
        <taxon>Erpetoichthys</taxon>
    </lineage>
</organism>
<proteinExistence type="predicted"/>
<evidence type="ECO:0000313" key="5">
    <source>
        <dbReference type="Proteomes" id="UP000694620"/>
    </source>
</evidence>
<keyword evidence="5" id="KW-1185">Reference proteome</keyword>
<evidence type="ECO:0000256" key="2">
    <source>
        <dbReference type="ARBA" id="ARBA00022840"/>
    </source>
</evidence>
<accession>A0A8C4SEX6</accession>
<feature type="compositionally biased region" description="Basic residues" evidence="3">
    <location>
        <begin position="1"/>
        <end position="12"/>
    </location>
</feature>
<protein>
    <submittedName>
        <fullName evidence="4">Uncharacterized protein</fullName>
    </submittedName>
</protein>
<dbReference type="GeneTree" id="ENSGT00940000178689"/>
<reference evidence="4" key="3">
    <citation type="submission" date="2025-09" db="UniProtKB">
        <authorList>
            <consortium name="Ensembl"/>
        </authorList>
    </citation>
    <scope>IDENTIFICATION</scope>
</reference>
<reference evidence="4" key="2">
    <citation type="submission" date="2025-08" db="UniProtKB">
        <authorList>
            <consortium name="Ensembl"/>
        </authorList>
    </citation>
    <scope>IDENTIFICATION</scope>
</reference>
<feature type="region of interest" description="Disordered" evidence="3">
    <location>
        <begin position="1"/>
        <end position="24"/>
    </location>
</feature>
<dbReference type="Gene3D" id="3.40.850.10">
    <property type="entry name" value="Kinesin motor domain"/>
    <property type="match status" value="1"/>
</dbReference>
<dbReference type="Ensembl" id="ENSECRT00000016105.1">
    <property type="protein sequence ID" value="ENSECRP00000015824.1"/>
    <property type="gene ID" value="ENSECRG00000010555.1"/>
</dbReference>
<dbReference type="Proteomes" id="UP000694620">
    <property type="component" value="Chromosome 3"/>
</dbReference>
<evidence type="ECO:0000256" key="3">
    <source>
        <dbReference type="SAM" id="MobiDB-lite"/>
    </source>
</evidence>
<name>A0A8C4SEX6_ERPCA</name>
<dbReference type="GO" id="GO:0005524">
    <property type="term" value="F:ATP binding"/>
    <property type="evidence" value="ECO:0007669"/>
    <property type="project" value="UniProtKB-KW"/>
</dbReference>
<keyword evidence="1" id="KW-0547">Nucleotide-binding</keyword>
<sequence length="72" mass="8613">AIHYSTKTKHQNRPFSPKQREKDAGSRCIISMNSNITTIYDPRNAEHKKTFAFDYAYWSHIGFTSYERHYIR</sequence>
<evidence type="ECO:0000313" key="4">
    <source>
        <dbReference type="Ensembl" id="ENSECRP00000015824.1"/>
    </source>
</evidence>
<evidence type="ECO:0000256" key="1">
    <source>
        <dbReference type="ARBA" id="ARBA00022741"/>
    </source>
</evidence>
<keyword evidence="2" id="KW-0067">ATP-binding</keyword>
<dbReference type="AlphaFoldDB" id="A0A8C4SEX6"/>
<dbReference type="InterPro" id="IPR036961">
    <property type="entry name" value="Kinesin_motor_dom_sf"/>
</dbReference>